<dbReference type="GO" id="GO:0016787">
    <property type="term" value="F:hydrolase activity"/>
    <property type="evidence" value="ECO:0007669"/>
    <property type="project" value="UniProtKB-KW"/>
</dbReference>
<reference evidence="3" key="1">
    <citation type="submission" date="2016-10" db="EMBL/GenBank/DDBJ databases">
        <authorList>
            <person name="Varghese N."/>
            <person name="Submissions S."/>
        </authorList>
    </citation>
    <scope>NUCLEOTIDE SEQUENCE [LARGE SCALE GENOMIC DNA]</scope>
    <source>
        <strain evidence="3">DSM 24213</strain>
    </source>
</reference>
<dbReference type="EMBL" id="FOUI01000010">
    <property type="protein sequence ID" value="SFM64278.1"/>
    <property type="molecule type" value="Genomic_DNA"/>
</dbReference>
<evidence type="ECO:0000313" key="2">
    <source>
        <dbReference type="EMBL" id="SFM64278.1"/>
    </source>
</evidence>
<evidence type="ECO:0000313" key="3">
    <source>
        <dbReference type="Proteomes" id="UP000243629"/>
    </source>
</evidence>
<keyword evidence="3" id="KW-1185">Reference proteome</keyword>
<sequence>MSEIYFVRHGQASFGSGNYDQLSALGHRQSVLLGEYFAARGLQFDQLLAGDMQRHRETAEGIARGMPQGLPAAEVRQELNEFDFHSILRAYLAQHPEDALPDKPQVRDFFRRLRKAILLWSDDGLQGDLPEPWSGFEQRMQSIGEEIAGRFAGQRVLVVSSGGAIAMLLRLLLQAPAETMVDLNLQTRNTAITQCVIGGGKLRLVSFNGIPHLEHPQRSELISYA</sequence>
<dbReference type="AlphaFoldDB" id="A0A1I4SIE2"/>
<gene>
    <name evidence="2" type="ORF">SAMN05216217_11056</name>
</gene>
<dbReference type="PANTHER" id="PTHR20935:SF0">
    <property type="entry name" value="SERINE_THREONINE-PROTEIN PHOSPHATASE PGAM5, MITOCHONDRIAL"/>
    <property type="match status" value="1"/>
</dbReference>
<dbReference type="RefSeq" id="WP_093476398.1">
    <property type="nucleotide sequence ID" value="NZ_FOUI01000010.1"/>
</dbReference>
<dbReference type="Pfam" id="PF00300">
    <property type="entry name" value="His_Phos_1"/>
    <property type="match status" value="1"/>
</dbReference>
<evidence type="ECO:0000256" key="1">
    <source>
        <dbReference type="ARBA" id="ARBA00022801"/>
    </source>
</evidence>
<dbReference type="CDD" id="cd07067">
    <property type="entry name" value="HP_PGM_like"/>
    <property type="match status" value="1"/>
</dbReference>
<keyword evidence="1" id="KW-0378">Hydrolase</keyword>
<protein>
    <submittedName>
        <fullName evidence="2">Broad specificity phosphatase PhoE</fullName>
    </submittedName>
</protein>
<dbReference type="SUPFAM" id="SSF53254">
    <property type="entry name" value="Phosphoglycerate mutase-like"/>
    <property type="match status" value="1"/>
</dbReference>
<dbReference type="Proteomes" id="UP000243629">
    <property type="component" value="Unassembled WGS sequence"/>
</dbReference>
<dbReference type="PANTHER" id="PTHR20935">
    <property type="entry name" value="PHOSPHOGLYCERATE MUTASE-RELATED"/>
    <property type="match status" value="1"/>
</dbReference>
<accession>A0A1I4SIE2</accession>
<proteinExistence type="predicted"/>
<dbReference type="InterPro" id="IPR029033">
    <property type="entry name" value="His_PPase_superfam"/>
</dbReference>
<dbReference type="SMART" id="SM00855">
    <property type="entry name" value="PGAM"/>
    <property type="match status" value="1"/>
</dbReference>
<dbReference type="InterPro" id="IPR051021">
    <property type="entry name" value="Mito_Ser/Thr_phosphatase"/>
</dbReference>
<organism evidence="2 3">
    <name type="scientific">Halopseudomonas yangmingensis</name>
    <dbReference type="NCBI Taxonomy" id="1720063"/>
    <lineage>
        <taxon>Bacteria</taxon>
        <taxon>Pseudomonadati</taxon>
        <taxon>Pseudomonadota</taxon>
        <taxon>Gammaproteobacteria</taxon>
        <taxon>Pseudomonadales</taxon>
        <taxon>Pseudomonadaceae</taxon>
        <taxon>Halopseudomonas</taxon>
    </lineage>
</organism>
<dbReference type="STRING" id="1720063.SAMN05216217_11056"/>
<name>A0A1I4SIE2_9GAMM</name>
<dbReference type="OrthoDB" id="280692at2"/>
<dbReference type="Gene3D" id="3.40.50.1240">
    <property type="entry name" value="Phosphoglycerate mutase-like"/>
    <property type="match status" value="1"/>
</dbReference>
<dbReference type="InterPro" id="IPR013078">
    <property type="entry name" value="His_Pase_superF_clade-1"/>
</dbReference>